<sequence length="76" mass="8676">MFAMCLCVLSCWTQVAPQLLSEGMTIAQVRRILGEPLGASINGDVDIAGWVESYPRYKLHVFYNVKDKLVRTEWEK</sequence>
<organism evidence="1 2">
    <name type="scientific">Gemmata palustris</name>
    <dbReference type="NCBI Taxonomy" id="2822762"/>
    <lineage>
        <taxon>Bacteria</taxon>
        <taxon>Pseudomonadati</taxon>
        <taxon>Planctomycetota</taxon>
        <taxon>Planctomycetia</taxon>
        <taxon>Gemmatales</taxon>
        <taxon>Gemmataceae</taxon>
        <taxon>Gemmata</taxon>
    </lineage>
</organism>
<protein>
    <recommendedName>
        <fullName evidence="3">Outer membrane protein assembly factor BamE</fullName>
    </recommendedName>
</protein>
<accession>A0ABS5BRF8</accession>
<name>A0ABS5BRF8_9BACT</name>
<evidence type="ECO:0000313" key="1">
    <source>
        <dbReference type="EMBL" id="MBP3956296.1"/>
    </source>
</evidence>
<reference evidence="1 2" key="1">
    <citation type="submission" date="2021-04" db="EMBL/GenBank/DDBJ databases">
        <authorList>
            <person name="Ivanova A."/>
        </authorList>
    </citation>
    <scope>NUCLEOTIDE SEQUENCE [LARGE SCALE GENOMIC DNA]</scope>
    <source>
        <strain evidence="1 2">G18</strain>
    </source>
</reference>
<dbReference type="Proteomes" id="UP000676565">
    <property type="component" value="Unassembled WGS sequence"/>
</dbReference>
<gene>
    <name evidence="1" type="ORF">J8F10_13480</name>
</gene>
<evidence type="ECO:0000313" key="2">
    <source>
        <dbReference type="Proteomes" id="UP000676565"/>
    </source>
</evidence>
<comment type="caution">
    <text evidence="1">The sequence shown here is derived from an EMBL/GenBank/DDBJ whole genome shotgun (WGS) entry which is preliminary data.</text>
</comment>
<dbReference type="RefSeq" id="WP_210654316.1">
    <property type="nucleotide sequence ID" value="NZ_JAGKQQ010000001.1"/>
</dbReference>
<evidence type="ECO:0008006" key="3">
    <source>
        <dbReference type="Google" id="ProtNLM"/>
    </source>
</evidence>
<dbReference type="EMBL" id="JAGKQQ010000001">
    <property type="protein sequence ID" value="MBP3956296.1"/>
    <property type="molecule type" value="Genomic_DNA"/>
</dbReference>
<keyword evidence="2" id="KW-1185">Reference proteome</keyword>
<proteinExistence type="predicted"/>